<evidence type="ECO:0000313" key="12">
    <source>
        <dbReference type="Proteomes" id="UP000276984"/>
    </source>
</evidence>
<dbReference type="InterPro" id="IPR026029">
    <property type="entry name" value="MLI_dom"/>
</dbReference>
<comment type="similarity">
    <text evidence="3 9">Belongs to the muconolactone Delta-isomerase family.</text>
</comment>
<evidence type="ECO:0000256" key="7">
    <source>
        <dbReference type="ARBA" id="ARBA00023235"/>
    </source>
</evidence>
<keyword evidence="6 9" id="KW-0058">Aromatic hydrocarbons catabolism</keyword>
<comment type="catalytic activity">
    <reaction evidence="1 9">
        <text>(S)-muconolactone = (4,5-dihydro-5-oxofuran-2-yl)-acetate</text>
        <dbReference type="Rhea" id="RHEA:12348"/>
        <dbReference type="ChEBI" id="CHEBI:58425"/>
        <dbReference type="ChEBI" id="CHEBI:58736"/>
        <dbReference type="EC" id="5.3.3.4"/>
    </reaction>
</comment>
<comment type="subunit">
    <text evidence="4">Homodecamer.</text>
</comment>
<evidence type="ECO:0000256" key="1">
    <source>
        <dbReference type="ARBA" id="ARBA00001739"/>
    </source>
</evidence>
<accession>A0A494RF34</accession>
<protein>
    <recommendedName>
        <fullName evidence="5 8">Muconolactone Delta-isomerase</fullName>
        <shortName evidence="9">MIase</shortName>
        <ecNumber evidence="5 8">5.3.3.4</ecNumber>
    </recommendedName>
</protein>
<evidence type="ECO:0000256" key="6">
    <source>
        <dbReference type="ARBA" id="ARBA00022797"/>
    </source>
</evidence>
<dbReference type="GO" id="GO:0016159">
    <property type="term" value="F:muconolactone delta-isomerase activity"/>
    <property type="evidence" value="ECO:0007669"/>
    <property type="project" value="UniProtKB-UniRule"/>
</dbReference>
<dbReference type="EC" id="5.3.3.4" evidence="5 8"/>
<evidence type="ECO:0000256" key="5">
    <source>
        <dbReference type="ARBA" id="ARBA00012070"/>
    </source>
</evidence>
<evidence type="ECO:0000256" key="3">
    <source>
        <dbReference type="ARBA" id="ARBA00010882"/>
    </source>
</evidence>
<organism evidence="11 12">
    <name type="scientific">Brevundimonas naejangsanensis</name>
    <dbReference type="NCBI Taxonomy" id="588932"/>
    <lineage>
        <taxon>Bacteria</taxon>
        <taxon>Pseudomonadati</taxon>
        <taxon>Pseudomonadota</taxon>
        <taxon>Alphaproteobacteria</taxon>
        <taxon>Caulobacterales</taxon>
        <taxon>Caulobacteraceae</taxon>
        <taxon>Brevundimonas</taxon>
    </lineage>
</organism>
<comment type="pathway">
    <text evidence="2 9">Aromatic compound metabolism; beta-ketoadipate pathway; 5-oxo-4,5-dihydro-2-furylacetate from catechol: step 3/3.</text>
</comment>
<evidence type="ECO:0000256" key="4">
    <source>
        <dbReference type="ARBA" id="ARBA00011365"/>
    </source>
</evidence>
<evidence type="ECO:0000256" key="2">
    <source>
        <dbReference type="ARBA" id="ARBA00005193"/>
    </source>
</evidence>
<dbReference type="Gene3D" id="3.30.70.1060">
    <property type="entry name" value="Dimeric alpha+beta barrel"/>
    <property type="match status" value="1"/>
</dbReference>
<sequence length="96" mass="11502">MLFHVRMDVRIPVDFDPDRADELKRIERERAQDLQRQGKWRHLWRIAGQYSNFSVFDVSDVQELHDIVSTLPLFPFMDIEVTPLCRHPSSIHDDDR</sequence>
<dbReference type="InterPro" id="IPR003464">
    <property type="entry name" value="Muconolactone_d_Isoase"/>
</dbReference>
<name>A0A494RF34_9CAUL</name>
<dbReference type="RefSeq" id="WP_121481960.1">
    <property type="nucleotide sequence ID" value="NZ_CP032707.1"/>
</dbReference>
<gene>
    <name evidence="11" type="primary">catC</name>
    <name evidence="11" type="ORF">D8I30_06165</name>
</gene>
<dbReference type="Proteomes" id="UP000276984">
    <property type="component" value="Chromosome"/>
</dbReference>
<evidence type="ECO:0000313" key="11">
    <source>
        <dbReference type="EMBL" id="AYG94811.1"/>
    </source>
</evidence>
<dbReference type="InterPro" id="IPR011008">
    <property type="entry name" value="Dimeric_a/b-barrel"/>
</dbReference>
<feature type="domain" description="Muconolactone isomerase" evidence="10">
    <location>
        <begin position="1"/>
        <end position="89"/>
    </location>
</feature>
<dbReference type="GO" id="GO:0042952">
    <property type="term" value="P:beta-ketoadipate pathway"/>
    <property type="evidence" value="ECO:0007669"/>
    <property type="project" value="UniProtKB-UniRule"/>
</dbReference>
<keyword evidence="7 9" id="KW-0413">Isomerase</keyword>
<evidence type="ECO:0000256" key="8">
    <source>
        <dbReference type="NCBIfam" id="TIGR03221"/>
    </source>
</evidence>
<evidence type="ECO:0000259" key="10">
    <source>
        <dbReference type="Pfam" id="PF02426"/>
    </source>
</evidence>
<evidence type="ECO:0000256" key="9">
    <source>
        <dbReference type="PIRNR" id="PIRNR001486"/>
    </source>
</evidence>
<dbReference type="PIRSF" id="PIRSF001486">
    <property type="entry name" value="CatC"/>
    <property type="match status" value="1"/>
</dbReference>
<dbReference type="AlphaFoldDB" id="A0A494RF34"/>
<keyword evidence="12" id="KW-1185">Reference proteome</keyword>
<dbReference type="Pfam" id="PF02426">
    <property type="entry name" value="MIase"/>
    <property type="match status" value="1"/>
</dbReference>
<dbReference type="OrthoDB" id="2889526at2"/>
<dbReference type="UniPathway" id="UPA00157">
    <property type="reaction ID" value="UER00260"/>
</dbReference>
<reference evidence="11 12" key="1">
    <citation type="submission" date="2018-10" db="EMBL/GenBank/DDBJ databases">
        <title>Complete genome sequence of Brevundimonas naejangsanensis BRV3.</title>
        <authorList>
            <person name="Berrios L."/>
            <person name="Ely B."/>
        </authorList>
    </citation>
    <scope>NUCLEOTIDE SEQUENCE [LARGE SCALE GENOMIC DNA]</scope>
    <source>
        <strain evidence="11 12">BRV3</strain>
    </source>
</reference>
<proteinExistence type="inferred from homology"/>
<dbReference type="NCBIfam" id="TIGR03221">
    <property type="entry name" value="muco_delta"/>
    <property type="match status" value="1"/>
</dbReference>
<dbReference type="EMBL" id="CP032707">
    <property type="protein sequence ID" value="AYG94811.1"/>
    <property type="molecule type" value="Genomic_DNA"/>
</dbReference>
<dbReference type="SUPFAM" id="SSF54909">
    <property type="entry name" value="Dimeric alpha+beta barrel"/>
    <property type="match status" value="1"/>
</dbReference>